<accession>A0A839QM55</accession>
<gene>
    <name evidence="1" type="ORF">E9229_003566</name>
</gene>
<dbReference type="AlphaFoldDB" id="A0A839QM55"/>
<evidence type="ECO:0008006" key="3">
    <source>
        <dbReference type="Google" id="ProtNLM"/>
    </source>
</evidence>
<keyword evidence="2" id="KW-1185">Reference proteome</keyword>
<evidence type="ECO:0000313" key="1">
    <source>
        <dbReference type="EMBL" id="MBB2997319.1"/>
    </source>
</evidence>
<dbReference type="RefSeq" id="WP_183512868.1">
    <property type="nucleotide sequence ID" value="NZ_BAABGK010000018.1"/>
</dbReference>
<reference evidence="1 2" key="1">
    <citation type="submission" date="2020-08" db="EMBL/GenBank/DDBJ databases">
        <title>Sequencing the genomes of 1000 actinobacteria strains.</title>
        <authorList>
            <person name="Klenk H.-P."/>
        </authorList>
    </citation>
    <scope>NUCLEOTIDE SEQUENCE [LARGE SCALE GENOMIC DNA]</scope>
    <source>
        <strain evidence="1 2">DSM 22826</strain>
    </source>
</reference>
<dbReference type="Proteomes" id="UP000523000">
    <property type="component" value="Unassembled WGS sequence"/>
</dbReference>
<dbReference type="EMBL" id="JACHVS010000002">
    <property type="protein sequence ID" value="MBB2997319.1"/>
    <property type="molecule type" value="Genomic_DNA"/>
</dbReference>
<evidence type="ECO:0000313" key="2">
    <source>
        <dbReference type="Proteomes" id="UP000523000"/>
    </source>
</evidence>
<proteinExistence type="predicted"/>
<comment type="caution">
    <text evidence="1">The sequence shown here is derived from an EMBL/GenBank/DDBJ whole genome shotgun (WGS) entry which is preliminary data.</text>
</comment>
<protein>
    <recommendedName>
        <fullName evidence="3">Uracil-DNA glycosylase</fullName>
    </recommendedName>
</protein>
<organism evidence="1 2">
    <name type="scientific">Paeniglutamicibacter cryotolerans</name>
    <dbReference type="NCBI Taxonomy" id="670079"/>
    <lineage>
        <taxon>Bacteria</taxon>
        <taxon>Bacillati</taxon>
        <taxon>Actinomycetota</taxon>
        <taxon>Actinomycetes</taxon>
        <taxon>Micrococcales</taxon>
        <taxon>Micrococcaceae</taxon>
        <taxon>Paeniglutamicibacter</taxon>
    </lineage>
</organism>
<name>A0A839QM55_9MICC</name>
<sequence>MTALAPDQATPSLWDRRYEEHIAPVNRLVDETGALRPQSSISYVDPVHNVDEARIICLFSNIGTANDTGFIDAGSEEAATRMLGMQWQLGLRPEYLMPWNVHPWHTPGEANGKFEPGQITSGLKPLLRLLKVVPRASVLIAHGTEAHRLSEQLLKTQNPLLWRRGFKTYKVKSLDGRAFAGSPERQQNHLEEIYAAYSDSMARTGLAAVK</sequence>